<sequence length="103" mass="11179">MWEEGDDEDEEGGASSEVADALAAAEKPMKAGTVTGEVSLLAGLMGNYVKKRVRWADLEAEKDVAFKQAAGFQLHGMPQLKRGRLRSPPRERLRSPPPTDEAA</sequence>
<organism evidence="2">
    <name type="scientific">Calcidiscus leptoporus</name>
    <dbReference type="NCBI Taxonomy" id="127549"/>
    <lineage>
        <taxon>Eukaryota</taxon>
        <taxon>Haptista</taxon>
        <taxon>Haptophyta</taxon>
        <taxon>Prymnesiophyceae</taxon>
        <taxon>Coccolithales</taxon>
        <taxon>Calcidiscaceae</taxon>
        <taxon>Calcidiscus</taxon>
    </lineage>
</organism>
<dbReference type="EMBL" id="HBER01028865">
    <property type="protein sequence ID" value="CAD8539207.1"/>
    <property type="molecule type" value="Transcribed_RNA"/>
</dbReference>
<feature type="region of interest" description="Disordered" evidence="1">
    <location>
        <begin position="77"/>
        <end position="103"/>
    </location>
</feature>
<feature type="region of interest" description="Disordered" evidence="1">
    <location>
        <begin position="1"/>
        <end position="26"/>
    </location>
</feature>
<reference evidence="2" key="1">
    <citation type="submission" date="2021-01" db="EMBL/GenBank/DDBJ databases">
        <authorList>
            <person name="Corre E."/>
            <person name="Pelletier E."/>
            <person name="Niang G."/>
            <person name="Scheremetjew M."/>
            <person name="Finn R."/>
            <person name="Kale V."/>
            <person name="Holt S."/>
            <person name="Cochrane G."/>
            <person name="Meng A."/>
            <person name="Brown T."/>
            <person name="Cohen L."/>
        </authorList>
    </citation>
    <scope>NUCLEOTIDE SEQUENCE</scope>
    <source>
        <strain evidence="2">RCC1130</strain>
    </source>
</reference>
<evidence type="ECO:0000256" key="1">
    <source>
        <dbReference type="SAM" id="MobiDB-lite"/>
    </source>
</evidence>
<feature type="compositionally biased region" description="Acidic residues" evidence="1">
    <location>
        <begin position="1"/>
        <end position="12"/>
    </location>
</feature>
<proteinExistence type="predicted"/>
<feature type="compositionally biased region" description="Low complexity" evidence="1">
    <location>
        <begin position="13"/>
        <end position="26"/>
    </location>
</feature>
<dbReference type="AlphaFoldDB" id="A0A7S0NX28"/>
<name>A0A7S0NX28_9EUKA</name>
<accession>A0A7S0NX28</accession>
<protein>
    <submittedName>
        <fullName evidence="2">Uncharacterized protein</fullName>
    </submittedName>
</protein>
<evidence type="ECO:0000313" key="2">
    <source>
        <dbReference type="EMBL" id="CAD8539207.1"/>
    </source>
</evidence>
<gene>
    <name evidence="2" type="ORF">CLEP1334_LOCUS14490</name>
</gene>